<dbReference type="Gene3D" id="1.10.287.110">
    <property type="entry name" value="DnaJ domain"/>
    <property type="match status" value="1"/>
</dbReference>
<dbReference type="PANTHER" id="PTHR45090:SF4">
    <property type="entry name" value="J DOMAIN-CONTAINING PROTEIN"/>
    <property type="match status" value="1"/>
</dbReference>
<dbReference type="Proteomes" id="UP000274082">
    <property type="component" value="Chromosome 8"/>
</dbReference>
<name>A0A3S7WQB1_LEIDO</name>
<dbReference type="SMART" id="SM00271">
    <property type="entry name" value="DnaJ"/>
    <property type="match status" value="1"/>
</dbReference>
<dbReference type="CDD" id="cd06257">
    <property type="entry name" value="DnaJ"/>
    <property type="match status" value="1"/>
</dbReference>
<dbReference type="VEuPathDB" id="TriTrypDB:LdCL_080011600"/>
<evidence type="ECO:0000313" key="4">
    <source>
        <dbReference type="Proteomes" id="UP000274082"/>
    </source>
</evidence>
<dbReference type="InterPro" id="IPR053232">
    <property type="entry name" value="DnaJ_C/III_chloroplastic"/>
</dbReference>
<dbReference type="InterPro" id="IPR036869">
    <property type="entry name" value="J_dom_sf"/>
</dbReference>
<protein>
    <submittedName>
        <fullName evidence="3">DnaJ domain containing protein, putative</fullName>
    </submittedName>
</protein>
<feature type="compositionally biased region" description="Low complexity" evidence="1">
    <location>
        <begin position="139"/>
        <end position="151"/>
    </location>
</feature>
<evidence type="ECO:0000259" key="2">
    <source>
        <dbReference type="PROSITE" id="PS50076"/>
    </source>
</evidence>
<evidence type="ECO:0000256" key="1">
    <source>
        <dbReference type="SAM" id="MobiDB-lite"/>
    </source>
</evidence>
<dbReference type="VEuPathDB" id="TriTrypDB:LDHU3_08.0750"/>
<feature type="region of interest" description="Disordered" evidence="1">
    <location>
        <begin position="139"/>
        <end position="159"/>
    </location>
</feature>
<dbReference type="VEuPathDB" id="TriTrypDB:LdBPK_080660.1"/>
<evidence type="ECO:0000313" key="3">
    <source>
        <dbReference type="EMBL" id="AYU76368.1"/>
    </source>
</evidence>
<dbReference type="OrthoDB" id="10250354at2759"/>
<feature type="region of interest" description="Disordered" evidence="1">
    <location>
        <begin position="234"/>
        <end position="275"/>
    </location>
</feature>
<dbReference type="PRINTS" id="PR00625">
    <property type="entry name" value="JDOMAIN"/>
</dbReference>
<dbReference type="AlphaFoldDB" id="A0A3S7WQB1"/>
<keyword evidence="4" id="KW-1185">Reference proteome</keyword>
<dbReference type="PANTHER" id="PTHR45090">
    <property type="entry name" value="CHAPERONE PROTEIN DNAJ 20 CHLOROPLASTIC"/>
    <property type="match status" value="1"/>
</dbReference>
<feature type="domain" description="J" evidence="2">
    <location>
        <begin position="3"/>
        <end position="78"/>
    </location>
</feature>
<sequence>MQTFYDVLSVPMSASQDEIWHAYRRLLVRCHPDRCYHDNDSVAYNTTRELDEVRTNLLSKAYKVLSNPQRRSEYDAYLTRQLRSNSSVYHQPPQQVRRSQGTAQPQVFAFGGGANRSVSRMAGLVKAMMTTAVDGNAAPATAGAAPASGQPISTEEGARRGAVHPQYANPMTRALGTSFGVAGEATATVPEGGANFAKSPSSSTPSSVSIVYTDSVSVRAIKAGPRTVGLVVVTDGGVAPGTPASTETPEAPPQQQQQQQQEQAQPSAAAAAAMPSAVSDVHLPLRIRVIEEHLVL</sequence>
<dbReference type="SUPFAM" id="SSF46565">
    <property type="entry name" value="Chaperone J-domain"/>
    <property type="match status" value="1"/>
</dbReference>
<dbReference type="InterPro" id="IPR001623">
    <property type="entry name" value="DnaJ_domain"/>
</dbReference>
<accession>A0A3S7WQB1</accession>
<dbReference type="FunFam" id="1.10.287.110:FF:000261">
    <property type="entry name" value="DnaJ_domain_containing_protein_-_putative"/>
    <property type="match status" value="1"/>
</dbReference>
<proteinExistence type="predicted"/>
<dbReference type="Pfam" id="PF00226">
    <property type="entry name" value="DnaJ"/>
    <property type="match status" value="1"/>
</dbReference>
<dbReference type="EMBL" id="CP029507">
    <property type="protein sequence ID" value="AYU76368.1"/>
    <property type="molecule type" value="Genomic_DNA"/>
</dbReference>
<organism evidence="3 4">
    <name type="scientific">Leishmania donovani</name>
    <dbReference type="NCBI Taxonomy" id="5661"/>
    <lineage>
        <taxon>Eukaryota</taxon>
        <taxon>Discoba</taxon>
        <taxon>Euglenozoa</taxon>
        <taxon>Kinetoplastea</taxon>
        <taxon>Metakinetoplastina</taxon>
        <taxon>Trypanosomatida</taxon>
        <taxon>Trypanosomatidae</taxon>
        <taxon>Leishmaniinae</taxon>
        <taxon>Leishmania</taxon>
    </lineage>
</organism>
<dbReference type="PROSITE" id="PS50076">
    <property type="entry name" value="DNAJ_2"/>
    <property type="match status" value="1"/>
</dbReference>
<reference evidence="3 4" key="1">
    <citation type="journal article" date="2018" name="Sci. Rep.">
        <title>A complete Leishmania donovani reference genome identifies novel genetic variations associated with virulence.</title>
        <authorList>
            <person name="Lypaczewski P."/>
            <person name="Hoshizaki J."/>
            <person name="Zhang W.-W."/>
            <person name="McCall L.-I."/>
            <person name="Torcivia-Rodriguez J."/>
            <person name="Simonyan V."/>
            <person name="Kaur A."/>
            <person name="Dewar K."/>
            <person name="Matlashewski G."/>
        </authorList>
    </citation>
    <scope>NUCLEOTIDE SEQUENCE [LARGE SCALE GENOMIC DNA]</scope>
    <source>
        <strain evidence="3 4">LdCL</strain>
    </source>
</reference>
<gene>
    <name evidence="3" type="ORF">LdCL_080011600</name>
</gene>